<evidence type="ECO:0000256" key="2">
    <source>
        <dbReference type="ARBA" id="ARBA00023186"/>
    </source>
</evidence>
<organism evidence="4 5">
    <name type="scientific">Diatraea saccharalis</name>
    <name type="common">sugarcane borer</name>
    <dbReference type="NCBI Taxonomy" id="40085"/>
    <lineage>
        <taxon>Eukaryota</taxon>
        <taxon>Metazoa</taxon>
        <taxon>Ecdysozoa</taxon>
        <taxon>Arthropoda</taxon>
        <taxon>Hexapoda</taxon>
        <taxon>Insecta</taxon>
        <taxon>Pterygota</taxon>
        <taxon>Neoptera</taxon>
        <taxon>Endopterygota</taxon>
        <taxon>Lepidoptera</taxon>
        <taxon>Glossata</taxon>
        <taxon>Ditrysia</taxon>
        <taxon>Pyraloidea</taxon>
        <taxon>Crambidae</taxon>
        <taxon>Crambinae</taxon>
        <taxon>Diatraea</taxon>
    </lineage>
</organism>
<reference evidence="4" key="1">
    <citation type="submission" date="2021-12" db="EMBL/GenBank/DDBJ databases">
        <authorList>
            <person name="King R."/>
        </authorList>
    </citation>
    <scope>NUCLEOTIDE SEQUENCE</scope>
</reference>
<dbReference type="GO" id="GO:0007021">
    <property type="term" value="P:tubulin complex assembly"/>
    <property type="evidence" value="ECO:0007669"/>
    <property type="project" value="TreeGrafter"/>
</dbReference>
<protein>
    <recommendedName>
        <fullName evidence="3">Prefoldin subunit 3</fullName>
    </recommendedName>
</protein>
<evidence type="ECO:0000313" key="4">
    <source>
        <dbReference type="EMBL" id="CAG9787727.1"/>
    </source>
</evidence>
<keyword evidence="2 3" id="KW-0143">Chaperone</keyword>
<dbReference type="PANTHER" id="PTHR12409:SF0">
    <property type="entry name" value="PREFOLDIN SUBUNIT 3"/>
    <property type="match status" value="1"/>
</dbReference>
<comment type="subunit">
    <text evidence="3">Heterohexamer of two PFD-alpha type and four PFD-beta type subunits.</text>
</comment>
<dbReference type="Proteomes" id="UP001153714">
    <property type="component" value="Chromosome 18"/>
</dbReference>
<comment type="similarity">
    <text evidence="1 3">Belongs to the prefoldin subunit alpha family.</text>
</comment>
<dbReference type="InterPro" id="IPR004127">
    <property type="entry name" value="Prefoldin_subunit_alpha"/>
</dbReference>
<dbReference type="Pfam" id="PF02996">
    <property type="entry name" value="Prefoldin"/>
    <property type="match status" value="1"/>
</dbReference>
<evidence type="ECO:0000256" key="3">
    <source>
        <dbReference type="PIRNR" id="PIRNR016396"/>
    </source>
</evidence>
<dbReference type="InterPro" id="IPR009053">
    <property type="entry name" value="Prefoldin"/>
</dbReference>
<accession>A0A9N9R1X5</accession>
<sequence length="188" mass="21593">MEGDGTENSNSKDSKSFSGIPEAIFVDNVDKFMSLPENSGGVDKVLRKLDEQHGKYKFMEYTLATKRRRLRQQIPDLDRSLEMIEKLKTQSEAMNTQFLLSDLVFVKANIPPTKTVYLWLGANVMLEYSLEDAEILLTSNMATAKKNLECVEHDLDFLRDQWTTTEVNMARVYNWDVKRRQAAKASSK</sequence>
<keyword evidence="5" id="KW-1185">Reference proteome</keyword>
<reference evidence="4" key="2">
    <citation type="submission" date="2022-10" db="EMBL/GenBank/DDBJ databases">
        <authorList>
            <consortium name="ENA_rothamsted_submissions"/>
            <consortium name="culmorum"/>
            <person name="King R."/>
        </authorList>
    </citation>
    <scope>NUCLEOTIDE SEQUENCE</scope>
</reference>
<proteinExistence type="inferred from homology"/>
<dbReference type="PIRSF" id="PIRSF016396">
    <property type="entry name" value="Prefoldin_subunit_3"/>
    <property type="match status" value="1"/>
</dbReference>
<evidence type="ECO:0000256" key="1">
    <source>
        <dbReference type="ARBA" id="ARBA00010048"/>
    </source>
</evidence>
<dbReference type="SUPFAM" id="SSF46579">
    <property type="entry name" value="Prefoldin"/>
    <property type="match status" value="1"/>
</dbReference>
<comment type="function">
    <text evidence="3">Binds specifically to cytosolic chaperonin (c-CPN) and transfers target proteins to it. Binds to nascent polypeptide chain and promotes folding in an environment in which there are many competing pathways for nonnative proteins.</text>
</comment>
<dbReference type="GO" id="GO:0007017">
    <property type="term" value="P:microtubule-based process"/>
    <property type="evidence" value="ECO:0007669"/>
    <property type="project" value="TreeGrafter"/>
</dbReference>
<dbReference type="AlphaFoldDB" id="A0A9N9R1X5"/>
<dbReference type="EMBL" id="OU893349">
    <property type="protein sequence ID" value="CAG9787727.1"/>
    <property type="molecule type" value="Genomic_DNA"/>
</dbReference>
<dbReference type="GO" id="GO:0006457">
    <property type="term" value="P:protein folding"/>
    <property type="evidence" value="ECO:0007669"/>
    <property type="project" value="UniProtKB-UniRule"/>
</dbReference>
<dbReference type="OrthoDB" id="6375174at2759"/>
<dbReference type="GO" id="GO:0005737">
    <property type="term" value="C:cytoplasm"/>
    <property type="evidence" value="ECO:0007669"/>
    <property type="project" value="TreeGrafter"/>
</dbReference>
<dbReference type="FunFam" id="1.10.287.370:FF:000001">
    <property type="entry name" value="Prefoldin subunit 3"/>
    <property type="match status" value="1"/>
</dbReference>
<dbReference type="Gene3D" id="1.10.287.370">
    <property type="match status" value="1"/>
</dbReference>
<dbReference type="GO" id="GO:0015631">
    <property type="term" value="F:tubulin binding"/>
    <property type="evidence" value="ECO:0007669"/>
    <property type="project" value="TreeGrafter"/>
</dbReference>
<dbReference type="PANTHER" id="PTHR12409">
    <property type="entry name" value="PREFOLDIN SUBUNIT 3"/>
    <property type="match status" value="1"/>
</dbReference>
<evidence type="ECO:0000313" key="5">
    <source>
        <dbReference type="Proteomes" id="UP001153714"/>
    </source>
</evidence>
<gene>
    <name evidence="4" type="ORF">DIATSA_LOCUS5589</name>
</gene>
<name>A0A9N9R1X5_9NEOP</name>
<dbReference type="InterPro" id="IPR016655">
    <property type="entry name" value="PFD3"/>
</dbReference>
<dbReference type="GO" id="GO:0016272">
    <property type="term" value="C:prefoldin complex"/>
    <property type="evidence" value="ECO:0007669"/>
    <property type="project" value="UniProtKB-UniRule"/>
</dbReference>
<dbReference type="CDD" id="cd23156">
    <property type="entry name" value="Prefoldin_3"/>
    <property type="match status" value="1"/>
</dbReference>